<feature type="transmembrane region" description="Helical" evidence="1">
    <location>
        <begin position="225"/>
        <end position="246"/>
    </location>
</feature>
<comment type="caution">
    <text evidence="3">The sequence shown here is derived from an EMBL/GenBank/DDBJ whole genome shotgun (WGS) entry which is preliminary data.</text>
</comment>
<feature type="transmembrane region" description="Helical" evidence="1">
    <location>
        <begin position="134"/>
        <end position="162"/>
    </location>
</feature>
<evidence type="ECO:0000313" key="4">
    <source>
        <dbReference type="Proteomes" id="UP001272052"/>
    </source>
</evidence>
<dbReference type="Proteomes" id="UP001272052">
    <property type="component" value="Unassembled WGS sequence"/>
</dbReference>
<dbReference type="InterPro" id="IPR057169">
    <property type="entry name" value="DUF7847"/>
</dbReference>
<feature type="transmembrane region" description="Helical" evidence="1">
    <location>
        <begin position="252"/>
        <end position="281"/>
    </location>
</feature>
<keyword evidence="1" id="KW-0812">Transmembrane</keyword>
<name>A0ABU3VNL3_9EURY</name>
<keyword evidence="1" id="KW-1133">Transmembrane helix</keyword>
<evidence type="ECO:0000259" key="2">
    <source>
        <dbReference type="Pfam" id="PF25231"/>
    </source>
</evidence>
<feature type="transmembrane region" description="Helical" evidence="1">
    <location>
        <begin position="21"/>
        <end position="45"/>
    </location>
</feature>
<keyword evidence="1" id="KW-0472">Membrane</keyword>
<evidence type="ECO:0000313" key="3">
    <source>
        <dbReference type="EMBL" id="MDV0444990.1"/>
    </source>
</evidence>
<sequence length="339" mass="37368">MTESMNTLLSKGWNDFKANPVLLIPSLLIMILTYAFLFAVFFAFFGDSLPLGMIFGSAVIDPAFVETFDPSSIDFGRFFLIMIVSTIAFFILSVFLTAGLTGMAKEAVTTGSTKFADLISYGARYFFKMLILNILLMLIILAFSVVVGIICGVLIAVVALLFSSTAGILFSLLLLFILIFVIMGLAIIFSMFIFFAQYALVLDNLGAVDSLKMSYNLFMNNKGDVFAFVLIMILMSVVVSMILQFVSAVLLFIPIFGLVLTAVLYVALMSIVSTLVTVWSVRKYYDLTQEKTEEPVIESGSEFSEYAEIEKGILNSDGSIVSEEIIEETIIAEDETKID</sequence>
<feature type="transmembrane region" description="Helical" evidence="1">
    <location>
        <begin position="78"/>
        <end position="100"/>
    </location>
</feature>
<keyword evidence="4" id="KW-1185">Reference proteome</keyword>
<protein>
    <recommendedName>
        <fullName evidence="2">DUF7847 domain-containing protein</fullName>
    </recommendedName>
</protein>
<proteinExistence type="predicted"/>
<reference evidence="3 4" key="1">
    <citation type="submission" date="2023-06" db="EMBL/GenBank/DDBJ databases">
        <title>Genome sequence of Methanimicrococcus sp. At1.</title>
        <authorList>
            <person name="Protasov E."/>
            <person name="Platt K."/>
            <person name="Poehlein A."/>
            <person name="Daniel R."/>
            <person name="Brune A."/>
        </authorList>
    </citation>
    <scope>NUCLEOTIDE SEQUENCE [LARGE SCALE GENOMIC DNA]</scope>
    <source>
        <strain evidence="3 4">At1</strain>
    </source>
</reference>
<organism evidence="3 4">
    <name type="scientific">Methanimicrococcus hacksteinii</name>
    <dbReference type="NCBI Taxonomy" id="3028293"/>
    <lineage>
        <taxon>Archaea</taxon>
        <taxon>Methanobacteriati</taxon>
        <taxon>Methanobacteriota</taxon>
        <taxon>Stenosarchaea group</taxon>
        <taxon>Methanomicrobia</taxon>
        <taxon>Methanosarcinales</taxon>
        <taxon>Methanosarcinaceae</taxon>
        <taxon>Methanimicrococcus</taxon>
    </lineage>
</organism>
<accession>A0ABU3VNL3</accession>
<gene>
    <name evidence="3" type="ORF">MmiAt1_05420</name>
</gene>
<dbReference type="Pfam" id="PF25231">
    <property type="entry name" value="DUF7847"/>
    <property type="match status" value="1"/>
</dbReference>
<dbReference type="RefSeq" id="WP_318785397.1">
    <property type="nucleotide sequence ID" value="NZ_JAWDKC010000011.1"/>
</dbReference>
<feature type="transmembrane region" description="Helical" evidence="1">
    <location>
        <begin position="168"/>
        <end position="195"/>
    </location>
</feature>
<evidence type="ECO:0000256" key="1">
    <source>
        <dbReference type="SAM" id="Phobius"/>
    </source>
</evidence>
<feature type="domain" description="DUF7847" evidence="2">
    <location>
        <begin position="9"/>
        <end position="278"/>
    </location>
</feature>
<dbReference type="EMBL" id="JAWDKC010000011">
    <property type="protein sequence ID" value="MDV0444990.1"/>
    <property type="molecule type" value="Genomic_DNA"/>
</dbReference>